<proteinExistence type="predicted"/>
<accession>X0VLC6</accession>
<gene>
    <name evidence="1" type="ORF">S01H1_33827</name>
</gene>
<dbReference type="EMBL" id="BARS01021023">
    <property type="protein sequence ID" value="GAG13303.1"/>
    <property type="molecule type" value="Genomic_DNA"/>
</dbReference>
<protein>
    <submittedName>
        <fullName evidence="1">Uncharacterized protein</fullName>
    </submittedName>
</protein>
<dbReference type="AlphaFoldDB" id="X0VLC6"/>
<name>X0VLC6_9ZZZZ</name>
<comment type="caution">
    <text evidence="1">The sequence shown here is derived from an EMBL/GenBank/DDBJ whole genome shotgun (WGS) entry which is preliminary data.</text>
</comment>
<reference evidence="1" key="1">
    <citation type="journal article" date="2014" name="Front. Microbiol.">
        <title>High frequency of phylogenetically diverse reductive dehalogenase-homologous genes in deep subseafloor sedimentary metagenomes.</title>
        <authorList>
            <person name="Kawai M."/>
            <person name="Futagami T."/>
            <person name="Toyoda A."/>
            <person name="Takaki Y."/>
            <person name="Nishi S."/>
            <person name="Hori S."/>
            <person name="Arai W."/>
            <person name="Tsubouchi T."/>
            <person name="Morono Y."/>
            <person name="Uchiyama I."/>
            <person name="Ito T."/>
            <person name="Fujiyama A."/>
            <person name="Inagaki F."/>
            <person name="Takami H."/>
        </authorList>
    </citation>
    <scope>NUCLEOTIDE SEQUENCE</scope>
    <source>
        <strain evidence="1">Expedition CK06-06</strain>
    </source>
</reference>
<evidence type="ECO:0000313" key="1">
    <source>
        <dbReference type="EMBL" id="GAG13303.1"/>
    </source>
</evidence>
<organism evidence="1">
    <name type="scientific">marine sediment metagenome</name>
    <dbReference type="NCBI Taxonomy" id="412755"/>
    <lineage>
        <taxon>unclassified sequences</taxon>
        <taxon>metagenomes</taxon>
        <taxon>ecological metagenomes</taxon>
    </lineage>
</organism>
<feature type="non-terminal residue" evidence="1">
    <location>
        <position position="1"/>
    </location>
</feature>
<sequence>DHWNDEEFAKSDGFTDIEEFRDMWFPEWREAPVLDDVVEAYELLKKEEYTVDEIIMHSGRALGKNTLMEFLQLEYMMIQWKLVEKGMMTEAKYGYHKTRLDEDTIEDINQLNFENWIHQNEGIFKFIYDEYYEGRYPHEVTEFFKDGDHGRAWLTKLLKRGVQFGVISNGRIVADSGRPRLYRATKAGVVYYEKMLKERIESSLS</sequence>